<evidence type="ECO:0000256" key="1">
    <source>
        <dbReference type="SAM" id="Coils"/>
    </source>
</evidence>
<evidence type="ECO:0000313" key="6">
    <source>
        <dbReference type="Proteomes" id="UP000001497"/>
    </source>
</evidence>
<dbReference type="EMBL" id="CP001792">
    <property type="protein sequence ID" value="ACX74929.1"/>
    <property type="molecule type" value="Genomic_DNA"/>
</dbReference>
<reference evidence="3 6" key="1">
    <citation type="submission" date="2009-10" db="EMBL/GenBank/DDBJ databases">
        <title>Complete sequence of Fibrobacter succinogenes subsp. succinogenes S85.</title>
        <authorList>
            <consortium name="US DOE Joint Genome Institute"/>
            <person name="Lucas S."/>
            <person name="Copeland A."/>
            <person name="Lapidus A."/>
            <person name="Glavina del Rio T."/>
            <person name="Tice H."/>
            <person name="Bruce D."/>
            <person name="Goodwin L."/>
            <person name="Pitluck S."/>
            <person name="Chertkov O."/>
            <person name="Detter J.C."/>
            <person name="Han C."/>
            <person name="Tapia R."/>
            <person name="Larimer F."/>
            <person name="Land M."/>
            <person name="Hauser L."/>
            <person name="Kyrpides N."/>
            <person name="Mikhailova N."/>
            <person name="Weimer P.J."/>
            <person name="Stevenson D.M."/>
            <person name="Boyum J."/>
            <person name="Brumm P.I."/>
            <person name="Mead D."/>
        </authorList>
    </citation>
    <scope>NUCLEOTIDE SEQUENCE [LARGE SCALE GENOMIC DNA]</scope>
    <source>
        <strain evidence="6">ATCC 19169 / S85</strain>
        <strain evidence="3">S85</strain>
    </source>
</reference>
<keyword evidence="2" id="KW-0812">Transmembrane</keyword>
<keyword evidence="2" id="KW-1133">Transmembrane helix</keyword>
<name>C9RQU3_FIBSS</name>
<evidence type="ECO:0000313" key="5">
    <source>
        <dbReference type="Proteomes" id="UP000000517"/>
    </source>
</evidence>
<reference evidence="4" key="3">
    <citation type="submission" date="2010-08" db="EMBL/GenBank/DDBJ databases">
        <authorList>
            <person name="Durkin A.S."/>
            <person name="Nelson K.E."/>
            <person name="Morrison M."/>
            <person name="Forsberg C.W."/>
            <person name="Wilson D.B."/>
            <person name="Russell J.B."/>
            <person name="Cann I.K.O."/>
            <person name="Mackie R.I."/>
            <person name="White B.A."/>
        </authorList>
    </citation>
    <scope>NUCLEOTIDE SEQUENCE</scope>
    <source>
        <strain evidence="4">S85</strain>
    </source>
</reference>
<dbReference type="KEGG" id="fsc:FSU_1798"/>
<organism evidence="4 5">
    <name type="scientific">Fibrobacter succinogenes (strain ATCC 19169 / S85)</name>
    <dbReference type="NCBI Taxonomy" id="59374"/>
    <lineage>
        <taxon>Bacteria</taxon>
        <taxon>Pseudomonadati</taxon>
        <taxon>Fibrobacterota</taxon>
        <taxon>Fibrobacteria</taxon>
        <taxon>Fibrobacterales</taxon>
        <taxon>Fibrobacteraceae</taxon>
        <taxon>Fibrobacter</taxon>
    </lineage>
</organism>
<keyword evidence="1" id="KW-0175">Coiled coil</keyword>
<accession>C9RQU3</accession>
<evidence type="ECO:0000313" key="3">
    <source>
        <dbReference type="EMBL" id="ACX74929.1"/>
    </source>
</evidence>
<dbReference type="KEGG" id="fsu:Fisuc_1330"/>
<protein>
    <submittedName>
        <fullName evidence="4">Uncharacterized protein</fullName>
    </submittedName>
</protein>
<dbReference type="AlphaFoldDB" id="C9RQU3"/>
<dbReference type="EMBL" id="CP002158">
    <property type="protein sequence ID" value="ADL26596.1"/>
    <property type="molecule type" value="Genomic_DNA"/>
</dbReference>
<feature type="coiled-coil region" evidence="1">
    <location>
        <begin position="46"/>
        <end position="73"/>
    </location>
</feature>
<feature type="transmembrane region" description="Helical" evidence="2">
    <location>
        <begin position="144"/>
        <end position="163"/>
    </location>
</feature>
<evidence type="ECO:0000313" key="4">
    <source>
        <dbReference type="EMBL" id="ADL26596.1"/>
    </source>
</evidence>
<dbReference type="OrthoDB" id="9808445at2"/>
<keyword evidence="2" id="KW-0472">Membrane</keyword>
<dbReference type="Proteomes" id="UP000001497">
    <property type="component" value="Chromosome"/>
</dbReference>
<dbReference type="Proteomes" id="UP000000517">
    <property type="component" value="Chromosome"/>
</dbReference>
<gene>
    <name evidence="3" type="ordered locus">Fisuc_1330</name>
    <name evidence="4" type="ordered locus">FSU_1798</name>
</gene>
<dbReference type="RefSeq" id="WP_014546036.1">
    <property type="nucleotide sequence ID" value="NC_013410.1"/>
</dbReference>
<feature type="transmembrane region" description="Helical" evidence="2">
    <location>
        <begin position="69"/>
        <end position="88"/>
    </location>
</feature>
<sequence length="227" mass="26078">MQEEKTQAEESLEAFTKRIHKLSYDELYDELDAAEKAESEERIAIVEKRIDELEPIEQKKKKLQREKENFKLALGYWPLGTAFGGIYVTRQIAYYLQNKQFGSTEALKTINLTELLPYVPYVSTIIGILIVYSWSYLRRKKRTLDLGITGLCLSKAVIGLLYGSYPGFFITPGAFLSRVIACIVATLSLVFMYNVFTKKRTGIFYDNAWPLLLITIAAEQIGWLEYL</sequence>
<feature type="transmembrane region" description="Helical" evidence="2">
    <location>
        <begin position="175"/>
        <end position="196"/>
    </location>
</feature>
<keyword evidence="6" id="KW-1185">Reference proteome</keyword>
<proteinExistence type="predicted"/>
<feature type="transmembrane region" description="Helical" evidence="2">
    <location>
        <begin position="118"/>
        <end position="137"/>
    </location>
</feature>
<evidence type="ECO:0000256" key="2">
    <source>
        <dbReference type="SAM" id="Phobius"/>
    </source>
</evidence>
<reference evidence="5" key="2">
    <citation type="submission" date="2010-08" db="EMBL/GenBank/DDBJ databases">
        <title>Complete sequence of Fibrobacter succinogenes subsp. succinogenes S85.</title>
        <authorList>
            <person name="Durkin A.S."/>
            <person name="Nelson K.E."/>
            <person name="Morrison M."/>
            <person name="Forsberg C.W."/>
            <person name="Wilson D.B."/>
            <person name="Russell J.B."/>
            <person name="Cann I.K.O."/>
            <person name="Mackie R.I."/>
            <person name="White B.A."/>
        </authorList>
    </citation>
    <scope>NUCLEOTIDE SEQUENCE [LARGE SCALE GENOMIC DNA]</scope>
    <source>
        <strain evidence="5">ATCC 19169 / S85</strain>
    </source>
</reference>
<dbReference type="HOGENOM" id="CLU_1198338_0_0_0"/>